<comment type="similarity">
    <text evidence="3">Belongs to the GRAS family.</text>
</comment>
<comment type="caution">
    <text evidence="3">Lacks conserved residue(s) required for the propagation of feature annotation.</text>
</comment>
<keyword evidence="5" id="KW-1185">Reference proteome</keyword>
<name>A0ABD1RSA4_9LAMI</name>
<comment type="caution">
    <text evidence="4">The sequence shown here is derived from an EMBL/GenBank/DDBJ whole genome shotgun (WGS) entry which is preliminary data.</text>
</comment>
<dbReference type="EMBL" id="JBFOLK010000008">
    <property type="protein sequence ID" value="KAL2491056.1"/>
    <property type="molecule type" value="Genomic_DNA"/>
</dbReference>
<dbReference type="InterPro" id="IPR005202">
    <property type="entry name" value="TF_GRAS"/>
</dbReference>
<feature type="short sequence motif" description="VHIID" evidence="3">
    <location>
        <begin position="169"/>
        <end position="173"/>
    </location>
</feature>
<keyword evidence="2" id="KW-0804">Transcription</keyword>
<evidence type="ECO:0000256" key="3">
    <source>
        <dbReference type="PROSITE-ProRule" id="PRU01191"/>
    </source>
</evidence>
<dbReference type="PROSITE" id="PS50985">
    <property type="entry name" value="GRAS"/>
    <property type="match status" value="1"/>
</dbReference>
<dbReference type="Pfam" id="PF03514">
    <property type="entry name" value="GRAS"/>
    <property type="match status" value="1"/>
</dbReference>
<reference evidence="5" key="1">
    <citation type="submission" date="2024-07" db="EMBL/GenBank/DDBJ databases">
        <title>Two chromosome-level genome assemblies of Korean endemic species Abeliophyllum distichum and Forsythia ovata (Oleaceae).</title>
        <authorList>
            <person name="Jang H."/>
        </authorList>
    </citation>
    <scope>NUCLEOTIDE SEQUENCE [LARGE SCALE GENOMIC DNA]</scope>
</reference>
<evidence type="ECO:0000313" key="4">
    <source>
        <dbReference type="EMBL" id="KAL2491056.1"/>
    </source>
</evidence>
<dbReference type="Proteomes" id="UP001604336">
    <property type="component" value="Unassembled WGS sequence"/>
</dbReference>
<accession>A0ABD1RSA4</accession>
<evidence type="ECO:0000256" key="2">
    <source>
        <dbReference type="ARBA" id="ARBA00023163"/>
    </source>
</evidence>
<evidence type="ECO:0000313" key="5">
    <source>
        <dbReference type="Proteomes" id="UP001604336"/>
    </source>
</evidence>
<dbReference type="AlphaFoldDB" id="A0ABD1RSA4"/>
<dbReference type="PANTHER" id="PTHR31636">
    <property type="entry name" value="OSJNBA0084A10.13 PROTEIN-RELATED"/>
    <property type="match status" value="1"/>
</dbReference>
<proteinExistence type="inferred from homology"/>
<organism evidence="4 5">
    <name type="scientific">Abeliophyllum distichum</name>
    <dbReference type="NCBI Taxonomy" id="126358"/>
    <lineage>
        <taxon>Eukaryota</taxon>
        <taxon>Viridiplantae</taxon>
        <taxon>Streptophyta</taxon>
        <taxon>Embryophyta</taxon>
        <taxon>Tracheophyta</taxon>
        <taxon>Spermatophyta</taxon>
        <taxon>Magnoliopsida</taxon>
        <taxon>eudicotyledons</taxon>
        <taxon>Gunneridae</taxon>
        <taxon>Pentapetalae</taxon>
        <taxon>asterids</taxon>
        <taxon>lamiids</taxon>
        <taxon>Lamiales</taxon>
        <taxon>Oleaceae</taxon>
        <taxon>Forsythieae</taxon>
        <taxon>Abeliophyllum</taxon>
    </lineage>
</organism>
<keyword evidence="1" id="KW-0805">Transcription regulation</keyword>
<sequence>MFLGKDDIVIQKRLSPFSSGSFQWHLFLRQQVNQKRQLGFQFPNLEQHSTGFEFSYLCGGTSGEFESDEWMKSLMDETYLENAIKLLIQLEDSVSQHGDPIERVAYYFHEALYSRVSISAEKTPTIYDIASEEFNSLYKVLNDACPYSKFAHLTANQSILEAIENAKRIHILDFGIVQGVQWAALLQAIATRPVGKPEVIHISGISASVLGISPTTLLLATGNRLWNFTKLLGLNFEFELALTTLQKLNRSTFQVHSNEVIAVNSCSNCIICLMTVMKMLRYEGNKEEP</sequence>
<gene>
    <name evidence="4" type="ORF">Adt_26684</name>
</gene>
<protein>
    <submittedName>
        <fullName evidence="4">Scarecrow-like protein 4</fullName>
    </submittedName>
</protein>
<evidence type="ECO:0000256" key="1">
    <source>
        <dbReference type="ARBA" id="ARBA00023015"/>
    </source>
</evidence>